<evidence type="ECO:0000313" key="1">
    <source>
        <dbReference type="EnsemblMetazoa" id="Aqu2.1.29476_001"/>
    </source>
</evidence>
<dbReference type="AlphaFoldDB" id="A0A1X7UP92"/>
<name>A0A1X7UP92_AMPQE</name>
<sequence length="24" mass="2649">MGVRIVEDGICENRATQYKPSPKG</sequence>
<reference evidence="1" key="1">
    <citation type="submission" date="2017-05" db="UniProtKB">
        <authorList>
            <consortium name="EnsemblMetazoa"/>
        </authorList>
    </citation>
    <scope>IDENTIFICATION</scope>
</reference>
<accession>A0A1X7UP92</accession>
<dbReference type="EnsemblMetazoa" id="Aqu2.1.29476_001">
    <property type="protein sequence ID" value="Aqu2.1.29476_001"/>
    <property type="gene ID" value="Aqu2.1.29476"/>
</dbReference>
<protein>
    <submittedName>
        <fullName evidence="1">Uncharacterized protein</fullName>
    </submittedName>
</protein>
<dbReference type="InParanoid" id="A0A1X7UP92"/>
<proteinExistence type="predicted"/>
<organism evidence="1">
    <name type="scientific">Amphimedon queenslandica</name>
    <name type="common">Sponge</name>
    <dbReference type="NCBI Taxonomy" id="400682"/>
    <lineage>
        <taxon>Eukaryota</taxon>
        <taxon>Metazoa</taxon>
        <taxon>Porifera</taxon>
        <taxon>Demospongiae</taxon>
        <taxon>Heteroscleromorpha</taxon>
        <taxon>Haplosclerida</taxon>
        <taxon>Niphatidae</taxon>
        <taxon>Amphimedon</taxon>
    </lineage>
</organism>